<evidence type="ECO:0000313" key="3">
    <source>
        <dbReference type="Proteomes" id="UP001433268"/>
    </source>
</evidence>
<feature type="compositionally biased region" description="Low complexity" evidence="1">
    <location>
        <begin position="12"/>
        <end position="29"/>
    </location>
</feature>
<gene>
    <name evidence="2" type="ORF">PG997_013780</name>
</gene>
<dbReference type="EMBL" id="JAQQWN010000009">
    <property type="protein sequence ID" value="KAK8067033.1"/>
    <property type="molecule type" value="Genomic_DNA"/>
</dbReference>
<protein>
    <submittedName>
        <fullName evidence="2">Uncharacterized protein</fullName>
    </submittedName>
</protein>
<feature type="region of interest" description="Disordered" evidence="1">
    <location>
        <begin position="1"/>
        <end position="62"/>
    </location>
</feature>
<dbReference type="Proteomes" id="UP001433268">
    <property type="component" value="Unassembled WGS sequence"/>
</dbReference>
<feature type="compositionally biased region" description="Basic and acidic residues" evidence="1">
    <location>
        <begin position="53"/>
        <end position="62"/>
    </location>
</feature>
<sequence>MTGPRASPEAHTLSPTTTSCTGTCATRRGSTPRPLKSARRVRDAAGPVTSIRQARDPTRCVDADSRQAFRVQAQKTVGELAPPLENPMR</sequence>
<organism evidence="2 3">
    <name type="scientific">Apiospora hydei</name>
    <dbReference type="NCBI Taxonomy" id="1337664"/>
    <lineage>
        <taxon>Eukaryota</taxon>
        <taxon>Fungi</taxon>
        <taxon>Dikarya</taxon>
        <taxon>Ascomycota</taxon>
        <taxon>Pezizomycotina</taxon>
        <taxon>Sordariomycetes</taxon>
        <taxon>Xylariomycetidae</taxon>
        <taxon>Amphisphaeriales</taxon>
        <taxon>Apiosporaceae</taxon>
        <taxon>Apiospora</taxon>
    </lineage>
</organism>
<evidence type="ECO:0000256" key="1">
    <source>
        <dbReference type="SAM" id="MobiDB-lite"/>
    </source>
</evidence>
<dbReference type="PROSITE" id="PS51257">
    <property type="entry name" value="PROKAR_LIPOPROTEIN"/>
    <property type="match status" value="1"/>
</dbReference>
<dbReference type="RefSeq" id="XP_066663786.1">
    <property type="nucleotide sequence ID" value="XM_066818094.1"/>
</dbReference>
<comment type="caution">
    <text evidence="2">The sequence shown here is derived from an EMBL/GenBank/DDBJ whole genome shotgun (WGS) entry which is preliminary data.</text>
</comment>
<name>A0ABR1V764_9PEZI</name>
<reference evidence="2 3" key="1">
    <citation type="submission" date="2023-01" db="EMBL/GenBank/DDBJ databases">
        <title>Analysis of 21 Apiospora genomes using comparative genomics revels a genus with tremendous synthesis potential of carbohydrate active enzymes and secondary metabolites.</title>
        <authorList>
            <person name="Sorensen T."/>
        </authorList>
    </citation>
    <scope>NUCLEOTIDE SEQUENCE [LARGE SCALE GENOMIC DNA]</scope>
    <source>
        <strain evidence="2 3">CBS 114990</strain>
    </source>
</reference>
<proteinExistence type="predicted"/>
<keyword evidence="3" id="KW-1185">Reference proteome</keyword>
<accession>A0ABR1V764</accession>
<dbReference type="GeneID" id="92051154"/>
<evidence type="ECO:0000313" key="2">
    <source>
        <dbReference type="EMBL" id="KAK8067033.1"/>
    </source>
</evidence>